<dbReference type="WBParaSite" id="nRc.2.0.1.t17149-RA">
    <property type="protein sequence ID" value="nRc.2.0.1.t17149-RA"/>
    <property type="gene ID" value="nRc.2.0.1.g17149"/>
</dbReference>
<reference evidence="2" key="1">
    <citation type="submission" date="2022-11" db="UniProtKB">
        <authorList>
            <consortium name="WormBaseParasite"/>
        </authorList>
    </citation>
    <scope>IDENTIFICATION</scope>
</reference>
<proteinExistence type="predicted"/>
<evidence type="ECO:0000313" key="1">
    <source>
        <dbReference type="Proteomes" id="UP000887565"/>
    </source>
</evidence>
<organism evidence="1 2">
    <name type="scientific">Romanomermis culicivorax</name>
    <name type="common">Nematode worm</name>
    <dbReference type="NCBI Taxonomy" id="13658"/>
    <lineage>
        <taxon>Eukaryota</taxon>
        <taxon>Metazoa</taxon>
        <taxon>Ecdysozoa</taxon>
        <taxon>Nematoda</taxon>
        <taxon>Enoplea</taxon>
        <taxon>Dorylaimia</taxon>
        <taxon>Mermithida</taxon>
        <taxon>Mermithoidea</taxon>
        <taxon>Mermithidae</taxon>
        <taxon>Romanomermis</taxon>
    </lineage>
</organism>
<keyword evidence="1" id="KW-1185">Reference proteome</keyword>
<protein>
    <submittedName>
        <fullName evidence="2">Uncharacterized protein</fullName>
    </submittedName>
</protein>
<evidence type="ECO:0000313" key="2">
    <source>
        <dbReference type="WBParaSite" id="nRc.2.0.1.t17149-RA"/>
    </source>
</evidence>
<accession>A0A915IUT1</accession>
<sequence length="217" mass="24145">MVKIATLPGTFEKVFTAESAEKFIFMTVFRPKLSLNNESFSDKLPVVMSDKDCRAGDDEARIFSFGTFPLVVGTDEHDRCGDFVFSTDVMMTFDISGRVLKFDASPDASSSGEGGNVYDCEDDNVMTAETSAQKLCGISDPGYSKSPDPHKRRDPVTCTHTYIHFPKGWANINIKEFATGTNPLSGSPRARGCYRDHQTNQHMRNELQLPPLTMYMV</sequence>
<dbReference type="Proteomes" id="UP000887565">
    <property type="component" value="Unplaced"/>
</dbReference>
<dbReference type="AlphaFoldDB" id="A0A915IUT1"/>
<name>A0A915IUT1_ROMCU</name>